<dbReference type="CTD" id="9809634"/>
<dbReference type="RefSeq" id="XP_003106878.2">
    <property type="nucleotide sequence ID" value="XM_003106830.2"/>
</dbReference>
<dbReference type="AlphaFoldDB" id="A0A6A5FSY1"/>
<dbReference type="GeneID" id="9809634"/>
<evidence type="ECO:0000313" key="2">
    <source>
        <dbReference type="Proteomes" id="UP000483820"/>
    </source>
</evidence>
<reference evidence="1 2" key="1">
    <citation type="submission" date="2019-12" db="EMBL/GenBank/DDBJ databases">
        <title>Chromosome-level assembly of the Caenorhabditis remanei genome.</title>
        <authorList>
            <person name="Teterina A.A."/>
            <person name="Willis J.H."/>
            <person name="Phillips P.C."/>
        </authorList>
    </citation>
    <scope>NUCLEOTIDE SEQUENCE [LARGE SCALE GENOMIC DNA]</scope>
    <source>
        <strain evidence="1 2">PX506</strain>
        <tissue evidence="1">Whole organism</tissue>
    </source>
</reference>
<protein>
    <submittedName>
        <fullName evidence="1">Uncharacterized protein</fullName>
    </submittedName>
</protein>
<accession>A0A6A5FSY1</accession>
<dbReference type="Proteomes" id="UP000483820">
    <property type="component" value="Chromosome X"/>
</dbReference>
<proteinExistence type="predicted"/>
<dbReference type="EMBL" id="WUAV01000006">
    <property type="protein sequence ID" value="KAF1745690.1"/>
    <property type="molecule type" value="Genomic_DNA"/>
</dbReference>
<dbReference type="KEGG" id="crq:GCK72_022137"/>
<sequence length="183" mass="21165">MVPIELTQDESDALNAMETCMLHKELIGQHLGYNSVVLPMTPERMAVLQALLNQNAILSILPTMLSHIGVDFYKCNIFDVINYVSGFFYEGDRLQPRVRILDPTMLVQYGVFCDFIGKPINIFKIWYEFSRRYYPNLHVMQTQVLQAAQQIDLMKLVNVNMVTGEIQGPQDKVQIEADWLRYD</sequence>
<evidence type="ECO:0000313" key="1">
    <source>
        <dbReference type="EMBL" id="KAF1745690.1"/>
    </source>
</evidence>
<comment type="caution">
    <text evidence="1">The sequence shown here is derived from an EMBL/GenBank/DDBJ whole genome shotgun (WGS) entry which is preliminary data.</text>
</comment>
<organism evidence="1 2">
    <name type="scientific">Caenorhabditis remanei</name>
    <name type="common">Caenorhabditis vulgaris</name>
    <dbReference type="NCBI Taxonomy" id="31234"/>
    <lineage>
        <taxon>Eukaryota</taxon>
        <taxon>Metazoa</taxon>
        <taxon>Ecdysozoa</taxon>
        <taxon>Nematoda</taxon>
        <taxon>Chromadorea</taxon>
        <taxon>Rhabditida</taxon>
        <taxon>Rhabditina</taxon>
        <taxon>Rhabditomorpha</taxon>
        <taxon>Rhabditoidea</taxon>
        <taxon>Rhabditidae</taxon>
        <taxon>Peloderinae</taxon>
        <taxon>Caenorhabditis</taxon>
    </lineage>
</organism>
<name>A0A6A5FSY1_CAERE</name>
<gene>
    <name evidence="1" type="ORF">GCK72_022137</name>
</gene>